<feature type="region of interest" description="Disordered" evidence="1">
    <location>
        <begin position="94"/>
        <end position="150"/>
    </location>
</feature>
<reference evidence="2 3" key="1">
    <citation type="journal article" date="2023" name="Plants (Basel)">
        <title>Bridging the Gap: Combining Genomics and Transcriptomics Approaches to Understand Stylosanthes scabra, an Orphan Legume from the Brazilian Caatinga.</title>
        <authorList>
            <person name="Ferreira-Neto J.R.C."/>
            <person name="da Silva M.D."/>
            <person name="Binneck E."/>
            <person name="de Melo N.F."/>
            <person name="da Silva R.H."/>
            <person name="de Melo A.L.T.M."/>
            <person name="Pandolfi V."/>
            <person name="Bustamante F.O."/>
            <person name="Brasileiro-Vidal A.C."/>
            <person name="Benko-Iseppon A.M."/>
        </authorList>
    </citation>
    <scope>NUCLEOTIDE SEQUENCE [LARGE SCALE GENOMIC DNA]</scope>
    <source>
        <tissue evidence="2">Leaves</tissue>
    </source>
</reference>
<feature type="compositionally biased region" description="Basic and acidic residues" evidence="1">
    <location>
        <begin position="138"/>
        <end position="150"/>
    </location>
</feature>
<organism evidence="2 3">
    <name type="scientific">Stylosanthes scabra</name>
    <dbReference type="NCBI Taxonomy" id="79078"/>
    <lineage>
        <taxon>Eukaryota</taxon>
        <taxon>Viridiplantae</taxon>
        <taxon>Streptophyta</taxon>
        <taxon>Embryophyta</taxon>
        <taxon>Tracheophyta</taxon>
        <taxon>Spermatophyta</taxon>
        <taxon>Magnoliopsida</taxon>
        <taxon>eudicotyledons</taxon>
        <taxon>Gunneridae</taxon>
        <taxon>Pentapetalae</taxon>
        <taxon>rosids</taxon>
        <taxon>fabids</taxon>
        <taxon>Fabales</taxon>
        <taxon>Fabaceae</taxon>
        <taxon>Papilionoideae</taxon>
        <taxon>50 kb inversion clade</taxon>
        <taxon>dalbergioids sensu lato</taxon>
        <taxon>Dalbergieae</taxon>
        <taxon>Pterocarpus clade</taxon>
        <taxon>Stylosanthes</taxon>
    </lineage>
</organism>
<name>A0ABU6RPX7_9FABA</name>
<evidence type="ECO:0000256" key="1">
    <source>
        <dbReference type="SAM" id="MobiDB-lite"/>
    </source>
</evidence>
<protein>
    <submittedName>
        <fullName evidence="2">Uncharacterized protein</fullName>
    </submittedName>
</protein>
<evidence type="ECO:0000313" key="3">
    <source>
        <dbReference type="Proteomes" id="UP001341840"/>
    </source>
</evidence>
<keyword evidence="3" id="KW-1185">Reference proteome</keyword>
<proteinExistence type="predicted"/>
<gene>
    <name evidence="2" type="ORF">PIB30_075845</name>
</gene>
<evidence type="ECO:0000313" key="2">
    <source>
        <dbReference type="EMBL" id="MED6126178.1"/>
    </source>
</evidence>
<comment type="caution">
    <text evidence="2">The sequence shown here is derived from an EMBL/GenBank/DDBJ whole genome shotgun (WGS) entry which is preliminary data.</text>
</comment>
<dbReference type="EMBL" id="JASCZI010031186">
    <property type="protein sequence ID" value="MED6126178.1"/>
    <property type="molecule type" value="Genomic_DNA"/>
</dbReference>
<accession>A0ABU6RPX7</accession>
<feature type="compositionally biased region" description="Polar residues" evidence="1">
    <location>
        <begin position="109"/>
        <end position="133"/>
    </location>
</feature>
<sequence length="150" mass="16924">MNEESVRDFKNLYFKVVPLPRTHPFWINDEGDFRFPLSWNEDWVIPKVELKDLSESELLLVDALRIMSGKSNAYDRFKAHLLNKSKKIVFTGGSTSEASKAISPEVVPPTSSFAPDSSSARDNSATPSPSIVSAQEIVNRDKELQQARKR</sequence>
<dbReference type="Proteomes" id="UP001341840">
    <property type="component" value="Unassembled WGS sequence"/>
</dbReference>